<dbReference type="InterPro" id="IPR036388">
    <property type="entry name" value="WH-like_DNA-bd_sf"/>
</dbReference>
<dbReference type="GO" id="GO:0003677">
    <property type="term" value="F:DNA binding"/>
    <property type="evidence" value="ECO:0007669"/>
    <property type="project" value="InterPro"/>
</dbReference>
<name>A0A175RL82_9MICO</name>
<dbReference type="GO" id="GO:0006355">
    <property type="term" value="P:regulation of DNA-templated transcription"/>
    <property type="evidence" value="ECO:0007669"/>
    <property type="project" value="InterPro"/>
</dbReference>
<dbReference type="PROSITE" id="PS50043">
    <property type="entry name" value="HTH_LUXR_2"/>
    <property type="match status" value="1"/>
</dbReference>
<dbReference type="Gene3D" id="1.10.10.10">
    <property type="entry name" value="Winged helix-like DNA-binding domain superfamily/Winged helix DNA-binding domain"/>
    <property type="match status" value="1"/>
</dbReference>
<evidence type="ECO:0000313" key="4">
    <source>
        <dbReference type="Proteomes" id="UP000078252"/>
    </source>
</evidence>
<protein>
    <recommendedName>
        <fullName evidence="2">HTH luxR-type domain-containing protein</fullName>
    </recommendedName>
</protein>
<dbReference type="InterPro" id="IPR016032">
    <property type="entry name" value="Sig_transdc_resp-reg_C-effctor"/>
</dbReference>
<dbReference type="AlphaFoldDB" id="A0A175RL82"/>
<dbReference type="SUPFAM" id="SSF46894">
    <property type="entry name" value="C-terminal effector domain of the bipartite response regulators"/>
    <property type="match status" value="1"/>
</dbReference>
<dbReference type="SMART" id="SM00421">
    <property type="entry name" value="HTH_LUXR"/>
    <property type="match status" value="1"/>
</dbReference>
<accession>A0A175RL82</accession>
<feature type="region of interest" description="Disordered" evidence="1">
    <location>
        <begin position="1"/>
        <end position="28"/>
    </location>
</feature>
<dbReference type="InterPro" id="IPR000792">
    <property type="entry name" value="Tscrpt_reg_LuxR_C"/>
</dbReference>
<dbReference type="EMBL" id="LDQC01000071">
    <property type="protein sequence ID" value="KTR04123.1"/>
    <property type="molecule type" value="Genomic_DNA"/>
</dbReference>
<evidence type="ECO:0000256" key="1">
    <source>
        <dbReference type="SAM" id="MobiDB-lite"/>
    </source>
</evidence>
<reference evidence="3 4" key="1">
    <citation type="journal article" date="2016" name="Front. Microbiol.">
        <title>Genomic Resource of Rice Seed Associated Bacteria.</title>
        <authorList>
            <person name="Midha S."/>
            <person name="Bansal K."/>
            <person name="Sharma S."/>
            <person name="Kumar N."/>
            <person name="Patil P.P."/>
            <person name="Chaudhry V."/>
            <person name="Patil P.B."/>
        </authorList>
    </citation>
    <scope>NUCLEOTIDE SEQUENCE [LARGE SCALE GENOMIC DNA]</scope>
    <source>
        <strain evidence="3 4">NS184</strain>
    </source>
</reference>
<dbReference type="Proteomes" id="UP000078252">
    <property type="component" value="Unassembled WGS sequence"/>
</dbReference>
<feature type="domain" description="HTH luxR-type" evidence="2">
    <location>
        <begin position="194"/>
        <end position="259"/>
    </location>
</feature>
<comment type="caution">
    <text evidence="3">The sequence shown here is derived from an EMBL/GenBank/DDBJ whole genome shotgun (WGS) entry which is preliminary data.</text>
</comment>
<organism evidence="3 4">
    <name type="scientific">Curtobacterium luteum</name>
    <dbReference type="NCBI Taxonomy" id="33881"/>
    <lineage>
        <taxon>Bacteria</taxon>
        <taxon>Bacillati</taxon>
        <taxon>Actinomycetota</taxon>
        <taxon>Actinomycetes</taxon>
        <taxon>Micrococcales</taxon>
        <taxon>Microbacteriaceae</taxon>
        <taxon>Curtobacterium</taxon>
    </lineage>
</organism>
<sequence length="283" mass="30944">MNDRTRQVSSGYGRRTMTTERDDAQRPASLLPGERLGLALDERCAEFEALLLEPPLHGIRRTGHDWLRERYAEIVPIVLPAALRSVERGEPVDPACLARLRAVAADCAEDPRVDFSVVVRGALPAIRVFALVMHTAARDHTGSVDRATRTMLAMSRASLVAHELGSCWAEAWSEERRRGTATSAPPVDLGAIDLIARAPGLDEFEERMLALAAQGRSNDEIASETSYSRQAVAWHLGRLMRTWRAPNRTALVSIAFVKGWIRARAHGTGGPLELGAGTDDDAP</sequence>
<proteinExistence type="predicted"/>
<gene>
    <name evidence="3" type="ORF">NS184_12585</name>
</gene>
<dbReference type="STRING" id="33881.NS184_12585"/>
<evidence type="ECO:0000313" key="3">
    <source>
        <dbReference type="EMBL" id="KTR04123.1"/>
    </source>
</evidence>
<dbReference type="Pfam" id="PF00196">
    <property type="entry name" value="GerE"/>
    <property type="match status" value="1"/>
</dbReference>
<dbReference type="PATRIC" id="fig|33881.3.peg.2926"/>
<evidence type="ECO:0000259" key="2">
    <source>
        <dbReference type="PROSITE" id="PS50043"/>
    </source>
</evidence>